<evidence type="ECO:0000256" key="1">
    <source>
        <dbReference type="SAM" id="MobiDB-lite"/>
    </source>
</evidence>
<gene>
    <name evidence="2" type="ORF">JG688_00013756</name>
</gene>
<comment type="caution">
    <text evidence="2">The sequence shown here is derived from an EMBL/GenBank/DDBJ whole genome shotgun (WGS) entry which is preliminary data.</text>
</comment>
<proteinExistence type="predicted"/>
<keyword evidence="3" id="KW-1185">Reference proteome</keyword>
<evidence type="ECO:0000313" key="3">
    <source>
        <dbReference type="Proteomes" id="UP000709295"/>
    </source>
</evidence>
<sequence length="56" mass="6095">MRSATCVLSFLRDDKTAARDAILDNQPAPPDDLDQPADSDSPIFDTYRSKAAVKPS</sequence>
<feature type="region of interest" description="Disordered" evidence="1">
    <location>
        <begin position="23"/>
        <end position="56"/>
    </location>
</feature>
<organism evidence="2 3">
    <name type="scientific">Phytophthora aleatoria</name>
    <dbReference type="NCBI Taxonomy" id="2496075"/>
    <lineage>
        <taxon>Eukaryota</taxon>
        <taxon>Sar</taxon>
        <taxon>Stramenopiles</taxon>
        <taxon>Oomycota</taxon>
        <taxon>Peronosporomycetes</taxon>
        <taxon>Peronosporales</taxon>
        <taxon>Peronosporaceae</taxon>
        <taxon>Phytophthora</taxon>
    </lineage>
</organism>
<name>A0A8J5ILT8_9STRA</name>
<dbReference type="Proteomes" id="UP000709295">
    <property type="component" value="Unassembled WGS sequence"/>
</dbReference>
<dbReference type="EMBL" id="JAENGY010001206">
    <property type="protein sequence ID" value="KAG6951381.1"/>
    <property type="molecule type" value="Genomic_DNA"/>
</dbReference>
<protein>
    <submittedName>
        <fullName evidence="2">Uncharacterized protein</fullName>
    </submittedName>
</protein>
<evidence type="ECO:0000313" key="2">
    <source>
        <dbReference type="EMBL" id="KAG6951381.1"/>
    </source>
</evidence>
<dbReference type="AlphaFoldDB" id="A0A8J5ILT8"/>
<accession>A0A8J5ILT8</accession>
<reference evidence="2" key="1">
    <citation type="submission" date="2021-01" db="EMBL/GenBank/DDBJ databases">
        <title>Phytophthora aleatoria, a newly-described species from Pinus radiata is distinct from Phytophthora cactorum isolates based on comparative genomics.</title>
        <authorList>
            <person name="Mcdougal R."/>
            <person name="Panda P."/>
            <person name="Williams N."/>
            <person name="Studholme D.J."/>
        </authorList>
    </citation>
    <scope>NUCLEOTIDE SEQUENCE</scope>
    <source>
        <strain evidence="2">NZFS 4037</strain>
    </source>
</reference>